<evidence type="ECO:0000313" key="2">
    <source>
        <dbReference type="EMBL" id="SVD47109.1"/>
    </source>
</evidence>
<feature type="non-terminal residue" evidence="2">
    <location>
        <position position="24"/>
    </location>
</feature>
<name>A0A382VKR2_9ZZZZ</name>
<dbReference type="AlphaFoldDB" id="A0A382VKR2"/>
<gene>
    <name evidence="2" type="ORF">METZ01_LOCUS399963</name>
</gene>
<proteinExistence type="predicted"/>
<protein>
    <submittedName>
        <fullName evidence="2">Uncharacterized protein</fullName>
    </submittedName>
</protein>
<sequence length="24" mass="2524">MELSDSITPSVTSLPLSAGKQCMK</sequence>
<evidence type="ECO:0000256" key="1">
    <source>
        <dbReference type="SAM" id="MobiDB-lite"/>
    </source>
</evidence>
<reference evidence="2" key="1">
    <citation type="submission" date="2018-05" db="EMBL/GenBank/DDBJ databases">
        <authorList>
            <person name="Lanie J.A."/>
            <person name="Ng W.-L."/>
            <person name="Kazmierczak K.M."/>
            <person name="Andrzejewski T.M."/>
            <person name="Davidsen T.M."/>
            <person name="Wayne K.J."/>
            <person name="Tettelin H."/>
            <person name="Glass J.I."/>
            <person name="Rusch D."/>
            <person name="Podicherti R."/>
            <person name="Tsui H.-C.T."/>
            <person name="Winkler M.E."/>
        </authorList>
    </citation>
    <scope>NUCLEOTIDE SEQUENCE</scope>
</reference>
<organism evidence="2">
    <name type="scientific">marine metagenome</name>
    <dbReference type="NCBI Taxonomy" id="408172"/>
    <lineage>
        <taxon>unclassified sequences</taxon>
        <taxon>metagenomes</taxon>
        <taxon>ecological metagenomes</taxon>
    </lineage>
</organism>
<dbReference type="EMBL" id="UINC01152757">
    <property type="protein sequence ID" value="SVD47109.1"/>
    <property type="molecule type" value="Genomic_DNA"/>
</dbReference>
<feature type="region of interest" description="Disordered" evidence="1">
    <location>
        <begin position="1"/>
        <end position="24"/>
    </location>
</feature>
<accession>A0A382VKR2</accession>
<feature type="compositionally biased region" description="Polar residues" evidence="1">
    <location>
        <begin position="1"/>
        <end position="15"/>
    </location>
</feature>